<dbReference type="InterPro" id="IPR014748">
    <property type="entry name" value="Enoyl-CoA_hydra_C"/>
</dbReference>
<comment type="caution">
    <text evidence="1">The sequence shown here is derived from an EMBL/GenBank/DDBJ whole genome shotgun (WGS) entry which is preliminary data.</text>
</comment>
<evidence type="ECO:0000313" key="1">
    <source>
        <dbReference type="EMBL" id="MFC6888509.1"/>
    </source>
</evidence>
<dbReference type="PANTHER" id="PTHR43459">
    <property type="entry name" value="ENOYL-COA HYDRATASE"/>
    <property type="match status" value="1"/>
</dbReference>
<keyword evidence="2" id="KW-1185">Reference proteome</keyword>
<dbReference type="Proteomes" id="UP001596333">
    <property type="component" value="Unassembled WGS sequence"/>
</dbReference>
<proteinExistence type="predicted"/>
<accession>A0ABD5UGF2</accession>
<reference evidence="1 2" key="1">
    <citation type="journal article" date="2019" name="Int. J. Syst. Evol. Microbiol.">
        <title>The Global Catalogue of Microorganisms (GCM) 10K type strain sequencing project: providing services to taxonomists for standard genome sequencing and annotation.</title>
        <authorList>
            <consortium name="The Broad Institute Genomics Platform"/>
            <consortium name="The Broad Institute Genome Sequencing Center for Infectious Disease"/>
            <person name="Wu L."/>
            <person name="Ma J."/>
        </authorList>
    </citation>
    <scope>NUCLEOTIDE SEQUENCE [LARGE SCALE GENOMIC DNA]</scope>
    <source>
        <strain evidence="1 2">Y73</strain>
    </source>
</reference>
<dbReference type="InterPro" id="IPR001753">
    <property type="entry name" value="Enoyl-CoA_hydra/iso"/>
</dbReference>
<dbReference type="Gene3D" id="3.90.226.10">
    <property type="entry name" value="2-enoyl-CoA Hydratase, Chain A, domain 1"/>
    <property type="match status" value="1"/>
</dbReference>
<dbReference type="PANTHER" id="PTHR43459:SF1">
    <property type="entry name" value="EG:BACN32G11.4 PROTEIN"/>
    <property type="match status" value="1"/>
</dbReference>
<dbReference type="EMBL" id="JBHSXI010000005">
    <property type="protein sequence ID" value="MFC6888509.1"/>
    <property type="molecule type" value="Genomic_DNA"/>
</dbReference>
<dbReference type="InterPro" id="IPR029045">
    <property type="entry name" value="ClpP/crotonase-like_dom_sf"/>
</dbReference>
<organism evidence="1 2">
    <name type="scientific">Halorubrum trueperi</name>
    <dbReference type="NCBI Taxonomy" id="2004704"/>
    <lineage>
        <taxon>Archaea</taxon>
        <taxon>Methanobacteriati</taxon>
        <taxon>Methanobacteriota</taxon>
        <taxon>Stenosarchaea group</taxon>
        <taxon>Halobacteria</taxon>
        <taxon>Halobacteriales</taxon>
        <taxon>Haloferacaceae</taxon>
        <taxon>Halorubrum</taxon>
    </lineage>
</organism>
<evidence type="ECO:0000313" key="2">
    <source>
        <dbReference type="Proteomes" id="UP001596333"/>
    </source>
</evidence>
<dbReference type="Gene3D" id="1.10.12.10">
    <property type="entry name" value="Lyase 2-enoyl-coa Hydratase, Chain A, domain 2"/>
    <property type="match status" value="1"/>
</dbReference>
<dbReference type="SUPFAM" id="SSF52096">
    <property type="entry name" value="ClpP/crotonase"/>
    <property type="match status" value="1"/>
</dbReference>
<dbReference type="RefSeq" id="WP_379765615.1">
    <property type="nucleotide sequence ID" value="NZ_JBHSXI010000005.1"/>
</dbReference>
<name>A0ABD5UGF2_9EURY</name>
<dbReference type="CDD" id="cd06558">
    <property type="entry name" value="crotonase-like"/>
    <property type="match status" value="1"/>
</dbReference>
<gene>
    <name evidence="1" type="ORF">ACFQEY_05575</name>
</gene>
<dbReference type="AlphaFoldDB" id="A0ABD5UGF2"/>
<protein>
    <submittedName>
        <fullName evidence="1">Enoyl-CoA hydratase/isomerase family protein</fullName>
    </submittedName>
</protein>
<dbReference type="Pfam" id="PF00378">
    <property type="entry name" value="ECH_1"/>
    <property type="match status" value="1"/>
</dbReference>
<sequence>METSVDDRVQTAAFDRPDTRNAISVETAHELTAQLREAAERNVRAFVLTGRGEAFCAGGDIEAMAERVGAENPEDAYRRVEETMNTVIREILFAPFPVIAKVNGDAVGAGTNLAAACDFAIAARNARFGEVFVNVGLIPDSGGTYLLPQLVGLRTARELAMTGRVITATEAAEIDLITEAVPPDQLDDCVDELLATLDDKPTSALGAIKRGMHGNLGRHLEEALEREALLQALAYESDAHREGIQAFLESRDPEFD</sequence>